<evidence type="ECO:0000256" key="1">
    <source>
        <dbReference type="SAM" id="MobiDB-lite"/>
    </source>
</evidence>
<proteinExistence type="predicted"/>
<sequence>MIRWRQLLILALLIVLCGGTPCFTARYSDSPCHTRQTARNLPQPTGRPVSTCRAPSHGCRDSQFSSEAWSDCMQEAQSTKLSVPNGPGATSVGSSIRSNSNETQIRISSPADSDYA</sequence>
<dbReference type="AlphaFoldDB" id="A0AAD4BDP7"/>
<feature type="chain" id="PRO_5042263848" description="Secreted protein" evidence="2">
    <location>
        <begin position="20"/>
        <end position="116"/>
    </location>
</feature>
<accession>A0AAD4BDP7</accession>
<protein>
    <recommendedName>
        <fullName evidence="5">Secreted protein</fullName>
    </recommendedName>
</protein>
<name>A0AAD4BDP7_BOLED</name>
<feature type="compositionally biased region" description="Polar residues" evidence="1">
    <location>
        <begin position="33"/>
        <end position="43"/>
    </location>
</feature>
<keyword evidence="4" id="KW-1185">Reference proteome</keyword>
<feature type="region of interest" description="Disordered" evidence="1">
    <location>
        <begin position="76"/>
        <end position="116"/>
    </location>
</feature>
<dbReference type="EMBL" id="WHUW01000152">
    <property type="protein sequence ID" value="KAF8420745.1"/>
    <property type="molecule type" value="Genomic_DNA"/>
</dbReference>
<dbReference type="Proteomes" id="UP001194468">
    <property type="component" value="Unassembled WGS sequence"/>
</dbReference>
<feature type="compositionally biased region" description="Polar residues" evidence="1">
    <location>
        <begin position="91"/>
        <end position="116"/>
    </location>
</feature>
<keyword evidence="2" id="KW-0732">Signal</keyword>
<evidence type="ECO:0008006" key="5">
    <source>
        <dbReference type="Google" id="ProtNLM"/>
    </source>
</evidence>
<evidence type="ECO:0000313" key="4">
    <source>
        <dbReference type="Proteomes" id="UP001194468"/>
    </source>
</evidence>
<evidence type="ECO:0000256" key="2">
    <source>
        <dbReference type="SAM" id="SignalP"/>
    </source>
</evidence>
<comment type="caution">
    <text evidence="3">The sequence shown here is derived from an EMBL/GenBank/DDBJ whole genome shotgun (WGS) entry which is preliminary data.</text>
</comment>
<feature type="region of interest" description="Disordered" evidence="1">
    <location>
        <begin position="33"/>
        <end position="54"/>
    </location>
</feature>
<gene>
    <name evidence="3" type="ORF">L210DRAFT_2249123</name>
</gene>
<evidence type="ECO:0000313" key="3">
    <source>
        <dbReference type="EMBL" id="KAF8420745.1"/>
    </source>
</evidence>
<reference evidence="3" key="1">
    <citation type="submission" date="2019-10" db="EMBL/GenBank/DDBJ databases">
        <authorList>
            <consortium name="DOE Joint Genome Institute"/>
            <person name="Kuo A."/>
            <person name="Miyauchi S."/>
            <person name="Kiss E."/>
            <person name="Drula E."/>
            <person name="Kohler A."/>
            <person name="Sanchez-Garcia M."/>
            <person name="Andreopoulos B."/>
            <person name="Barry K.W."/>
            <person name="Bonito G."/>
            <person name="Buee M."/>
            <person name="Carver A."/>
            <person name="Chen C."/>
            <person name="Cichocki N."/>
            <person name="Clum A."/>
            <person name="Culley D."/>
            <person name="Crous P.W."/>
            <person name="Fauchery L."/>
            <person name="Girlanda M."/>
            <person name="Hayes R."/>
            <person name="Keri Z."/>
            <person name="LaButti K."/>
            <person name="Lipzen A."/>
            <person name="Lombard V."/>
            <person name="Magnuson J."/>
            <person name="Maillard F."/>
            <person name="Morin E."/>
            <person name="Murat C."/>
            <person name="Nolan M."/>
            <person name="Ohm R."/>
            <person name="Pangilinan J."/>
            <person name="Pereira M."/>
            <person name="Perotto S."/>
            <person name="Peter M."/>
            <person name="Riley R."/>
            <person name="Sitrit Y."/>
            <person name="Stielow B."/>
            <person name="Szollosi G."/>
            <person name="Zifcakova L."/>
            <person name="Stursova M."/>
            <person name="Spatafora J.W."/>
            <person name="Tedersoo L."/>
            <person name="Vaario L.-M."/>
            <person name="Yamada A."/>
            <person name="Yan M."/>
            <person name="Wang P."/>
            <person name="Xu J."/>
            <person name="Bruns T."/>
            <person name="Baldrian P."/>
            <person name="Vilgalys R."/>
            <person name="Henrissat B."/>
            <person name="Grigoriev I.V."/>
            <person name="Hibbett D."/>
            <person name="Nagy L.G."/>
            <person name="Martin F.M."/>
        </authorList>
    </citation>
    <scope>NUCLEOTIDE SEQUENCE</scope>
    <source>
        <strain evidence="3">BED1</strain>
    </source>
</reference>
<organism evidence="3 4">
    <name type="scientific">Boletus edulis BED1</name>
    <dbReference type="NCBI Taxonomy" id="1328754"/>
    <lineage>
        <taxon>Eukaryota</taxon>
        <taxon>Fungi</taxon>
        <taxon>Dikarya</taxon>
        <taxon>Basidiomycota</taxon>
        <taxon>Agaricomycotina</taxon>
        <taxon>Agaricomycetes</taxon>
        <taxon>Agaricomycetidae</taxon>
        <taxon>Boletales</taxon>
        <taxon>Boletineae</taxon>
        <taxon>Boletaceae</taxon>
        <taxon>Boletoideae</taxon>
        <taxon>Boletus</taxon>
    </lineage>
</organism>
<reference evidence="3" key="2">
    <citation type="journal article" date="2020" name="Nat. Commun.">
        <title>Large-scale genome sequencing of mycorrhizal fungi provides insights into the early evolution of symbiotic traits.</title>
        <authorList>
            <person name="Miyauchi S."/>
            <person name="Kiss E."/>
            <person name="Kuo A."/>
            <person name="Drula E."/>
            <person name="Kohler A."/>
            <person name="Sanchez-Garcia M."/>
            <person name="Morin E."/>
            <person name="Andreopoulos B."/>
            <person name="Barry K.W."/>
            <person name="Bonito G."/>
            <person name="Buee M."/>
            <person name="Carver A."/>
            <person name="Chen C."/>
            <person name="Cichocki N."/>
            <person name="Clum A."/>
            <person name="Culley D."/>
            <person name="Crous P.W."/>
            <person name="Fauchery L."/>
            <person name="Girlanda M."/>
            <person name="Hayes R.D."/>
            <person name="Keri Z."/>
            <person name="LaButti K."/>
            <person name="Lipzen A."/>
            <person name="Lombard V."/>
            <person name="Magnuson J."/>
            <person name="Maillard F."/>
            <person name="Murat C."/>
            <person name="Nolan M."/>
            <person name="Ohm R.A."/>
            <person name="Pangilinan J."/>
            <person name="Pereira M.F."/>
            <person name="Perotto S."/>
            <person name="Peter M."/>
            <person name="Pfister S."/>
            <person name="Riley R."/>
            <person name="Sitrit Y."/>
            <person name="Stielow J.B."/>
            <person name="Szollosi G."/>
            <person name="Zifcakova L."/>
            <person name="Stursova M."/>
            <person name="Spatafora J.W."/>
            <person name="Tedersoo L."/>
            <person name="Vaario L.M."/>
            <person name="Yamada A."/>
            <person name="Yan M."/>
            <person name="Wang P."/>
            <person name="Xu J."/>
            <person name="Bruns T."/>
            <person name="Baldrian P."/>
            <person name="Vilgalys R."/>
            <person name="Dunand C."/>
            <person name="Henrissat B."/>
            <person name="Grigoriev I.V."/>
            <person name="Hibbett D."/>
            <person name="Nagy L.G."/>
            <person name="Martin F.M."/>
        </authorList>
    </citation>
    <scope>NUCLEOTIDE SEQUENCE</scope>
    <source>
        <strain evidence="3">BED1</strain>
    </source>
</reference>
<feature type="signal peptide" evidence="2">
    <location>
        <begin position="1"/>
        <end position="19"/>
    </location>
</feature>